<evidence type="ECO:0000256" key="1">
    <source>
        <dbReference type="SAM" id="MobiDB-lite"/>
    </source>
</evidence>
<accession>A0A6A5X8F7</accession>
<protein>
    <submittedName>
        <fullName evidence="2">SET domain-containing protein</fullName>
    </submittedName>
</protein>
<feature type="region of interest" description="Disordered" evidence="1">
    <location>
        <begin position="1"/>
        <end position="31"/>
    </location>
</feature>
<dbReference type="AlphaFoldDB" id="A0A6A5X8F7"/>
<dbReference type="RefSeq" id="XP_033377562.1">
    <property type="nucleotide sequence ID" value="XM_033532500.1"/>
</dbReference>
<evidence type="ECO:0000313" key="2">
    <source>
        <dbReference type="EMBL" id="KAF2009223.1"/>
    </source>
</evidence>
<dbReference type="InterPro" id="IPR046341">
    <property type="entry name" value="SET_dom_sf"/>
</dbReference>
<name>A0A6A5X8F7_9PLEO</name>
<proteinExistence type="predicted"/>
<reference evidence="2" key="1">
    <citation type="journal article" date="2020" name="Stud. Mycol.">
        <title>101 Dothideomycetes genomes: a test case for predicting lifestyles and emergence of pathogens.</title>
        <authorList>
            <person name="Haridas S."/>
            <person name="Albert R."/>
            <person name="Binder M."/>
            <person name="Bloem J."/>
            <person name="Labutti K."/>
            <person name="Salamov A."/>
            <person name="Andreopoulos B."/>
            <person name="Baker S."/>
            <person name="Barry K."/>
            <person name="Bills G."/>
            <person name="Bluhm B."/>
            <person name="Cannon C."/>
            <person name="Castanera R."/>
            <person name="Culley D."/>
            <person name="Daum C."/>
            <person name="Ezra D."/>
            <person name="Gonzalez J."/>
            <person name="Henrissat B."/>
            <person name="Kuo A."/>
            <person name="Liang C."/>
            <person name="Lipzen A."/>
            <person name="Lutzoni F."/>
            <person name="Magnuson J."/>
            <person name="Mondo S."/>
            <person name="Nolan M."/>
            <person name="Ohm R."/>
            <person name="Pangilinan J."/>
            <person name="Park H.-J."/>
            <person name="Ramirez L."/>
            <person name="Alfaro M."/>
            <person name="Sun H."/>
            <person name="Tritt A."/>
            <person name="Yoshinaga Y."/>
            <person name="Zwiers L.-H."/>
            <person name="Turgeon B."/>
            <person name="Goodwin S."/>
            <person name="Spatafora J."/>
            <person name="Crous P."/>
            <person name="Grigoriev I."/>
        </authorList>
    </citation>
    <scope>NUCLEOTIDE SEQUENCE</scope>
    <source>
        <strain evidence="2">CBS 175.79</strain>
    </source>
</reference>
<dbReference type="GO" id="GO:0016279">
    <property type="term" value="F:protein-lysine N-methyltransferase activity"/>
    <property type="evidence" value="ECO:0007669"/>
    <property type="project" value="TreeGrafter"/>
</dbReference>
<evidence type="ECO:0000313" key="3">
    <source>
        <dbReference type="Proteomes" id="UP000799778"/>
    </source>
</evidence>
<feature type="compositionally biased region" description="Polar residues" evidence="1">
    <location>
        <begin position="21"/>
        <end position="31"/>
    </location>
</feature>
<dbReference type="PANTHER" id="PTHR13271:SF137">
    <property type="entry name" value="SET DOMAIN-CONTAINING PROTEIN"/>
    <property type="match status" value="1"/>
</dbReference>
<dbReference type="InterPro" id="IPR050600">
    <property type="entry name" value="SETD3_SETD6_MTase"/>
</dbReference>
<dbReference type="Proteomes" id="UP000799778">
    <property type="component" value="Unassembled WGS sequence"/>
</dbReference>
<organism evidence="2 3">
    <name type="scientific">Aaosphaeria arxii CBS 175.79</name>
    <dbReference type="NCBI Taxonomy" id="1450172"/>
    <lineage>
        <taxon>Eukaryota</taxon>
        <taxon>Fungi</taxon>
        <taxon>Dikarya</taxon>
        <taxon>Ascomycota</taxon>
        <taxon>Pezizomycotina</taxon>
        <taxon>Dothideomycetes</taxon>
        <taxon>Pleosporomycetidae</taxon>
        <taxon>Pleosporales</taxon>
        <taxon>Pleosporales incertae sedis</taxon>
        <taxon>Aaosphaeria</taxon>
    </lineage>
</organism>
<dbReference type="SUPFAM" id="SSF82199">
    <property type="entry name" value="SET domain"/>
    <property type="match status" value="1"/>
</dbReference>
<keyword evidence="3" id="KW-1185">Reference proteome</keyword>
<dbReference type="GeneID" id="54289897"/>
<dbReference type="OrthoDB" id="42889at2759"/>
<dbReference type="EMBL" id="ML978079">
    <property type="protein sequence ID" value="KAF2009223.1"/>
    <property type="molecule type" value="Genomic_DNA"/>
</dbReference>
<gene>
    <name evidence="2" type="ORF">BU24DRAFT_468204</name>
</gene>
<sequence length="658" mass="73948">MPPPPHQLHGQAAHAEPGTHNAASNPAYSDSNPRIRQLVDWFTGAGGWLHPDVRIVQDEAGGFHVIACSDSDTDGYQLVAKGHIRSTLSYLNLDHTQDAVPNVTSPLQRLLGKIPNHILTYLFLVEQRILGDKSPWEHYIACLPVQETMTTPLFFSEEDAAYMKGTPVYNSLSAQKTALFEEWEKARSFMVKAGLSDEAVYQACDFESYLWAVTIITSRAFISQAILPTLPKFSLLFPVIDLLDHSPTARAQWDFTVRDSFSLKLSQPFRFGAELFNNYGPKHNGELLYGYGFAIPNNPVEQIHLKVRFGEAAQWELAQFNKPGVLPFDLDPQLCEEPFDNDLLFRPNGSPLGRYRNRVPCLAACPPQYVLSNYQAALRQRVIRAEAVQDPSFPGTRITLATIKPFYAFIQRRLAELSQSRSAAPSPQNKKQRFASIYRDGQLKVVRSLHDELSAHFNSVRTSEASQKRGILTTTEALKTLKQYSPEHYENFKTGVRAGWPNFDVEEDIDALAATAEEFLVWALLLVVMHAVASDSPTIGAWLVDIIAAYRIPRLPNFNLLLDDEDEDLEFLTQVVASAVALGDETWKAVNALPKLDLVITWALRVARCEMLTLPDLQNPQLDRHCLYMSSDGDNVEGEEPWILKDVEVGDWRDIVLD</sequence>
<dbReference type="PANTHER" id="PTHR13271">
    <property type="entry name" value="UNCHARACTERIZED PUTATIVE METHYLTRANSFERASE"/>
    <property type="match status" value="1"/>
</dbReference>
<dbReference type="Gene3D" id="3.90.1410.10">
    <property type="entry name" value="set domain protein methyltransferase, domain 1"/>
    <property type="match status" value="1"/>
</dbReference>